<comment type="cofactor">
    <cofactor evidence="7">
        <name>Zn(2+)</name>
        <dbReference type="ChEBI" id="CHEBI:29105"/>
    </cofactor>
    <text evidence="7">Binds 1 zinc ion.</text>
</comment>
<dbReference type="NCBIfam" id="TIGR00043">
    <property type="entry name" value="rRNA maturation RNase YbeY"/>
    <property type="match status" value="1"/>
</dbReference>
<dbReference type="GO" id="GO:0004521">
    <property type="term" value="F:RNA endonuclease activity"/>
    <property type="evidence" value="ECO:0007669"/>
    <property type="project" value="UniProtKB-UniRule"/>
</dbReference>
<dbReference type="PANTHER" id="PTHR46986">
    <property type="entry name" value="ENDORIBONUCLEASE YBEY, CHLOROPLASTIC"/>
    <property type="match status" value="1"/>
</dbReference>
<keyword evidence="6 7" id="KW-0862">Zinc</keyword>
<dbReference type="GO" id="GO:0005737">
    <property type="term" value="C:cytoplasm"/>
    <property type="evidence" value="ECO:0007669"/>
    <property type="project" value="UniProtKB-SubCell"/>
</dbReference>
<dbReference type="PANTHER" id="PTHR46986:SF1">
    <property type="entry name" value="ENDORIBONUCLEASE YBEY, CHLOROPLASTIC"/>
    <property type="match status" value="1"/>
</dbReference>
<comment type="similarity">
    <text evidence="1 7">Belongs to the endoribonuclease YbeY family.</text>
</comment>
<name>A0AA37HRB9_9HYPH</name>
<keyword evidence="7" id="KW-0698">rRNA processing</keyword>
<dbReference type="GO" id="GO:0008270">
    <property type="term" value="F:zinc ion binding"/>
    <property type="evidence" value="ECO:0007669"/>
    <property type="project" value="UniProtKB-UniRule"/>
</dbReference>
<evidence type="ECO:0000256" key="5">
    <source>
        <dbReference type="ARBA" id="ARBA00022801"/>
    </source>
</evidence>
<evidence type="ECO:0000313" key="8">
    <source>
        <dbReference type="EMBL" id="GJD80408.1"/>
    </source>
</evidence>
<feature type="binding site" evidence="7">
    <location>
        <position position="132"/>
    </location>
    <ligand>
        <name>Zn(2+)</name>
        <dbReference type="ChEBI" id="CHEBI:29105"/>
        <note>catalytic</note>
    </ligand>
</feature>
<accession>A0AA37HRB9</accession>
<dbReference type="Proteomes" id="UP001055108">
    <property type="component" value="Unassembled WGS sequence"/>
</dbReference>
<evidence type="ECO:0000256" key="1">
    <source>
        <dbReference type="ARBA" id="ARBA00010875"/>
    </source>
</evidence>
<dbReference type="EMBL" id="BPQM01000093">
    <property type="protein sequence ID" value="GJD80408.1"/>
    <property type="molecule type" value="Genomic_DNA"/>
</dbReference>
<dbReference type="Pfam" id="PF02130">
    <property type="entry name" value="YbeY"/>
    <property type="match status" value="1"/>
</dbReference>
<keyword evidence="3 7" id="KW-0479">Metal-binding</keyword>
<dbReference type="RefSeq" id="WP_238304261.1">
    <property type="nucleotide sequence ID" value="NZ_BPQM01000093.1"/>
</dbReference>
<organism evidence="8 9">
    <name type="scientific">Methylobacterium gregans</name>
    <dbReference type="NCBI Taxonomy" id="374424"/>
    <lineage>
        <taxon>Bacteria</taxon>
        <taxon>Pseudomonadati</taxon>
        <taxon>Pseudomonadota</taxon>
        <taxon>Alphaproteobacteria</taxon>
        <taxon>Hyphomicrobiales</taxon>
        <taxon>Methylobacteriaceae</taxon>
        <taxon>Methylobacterium</taxon>
    </lineage>
</organism>
<gene>
    <name evidence="7 8" type="primary">ybeY</name>
    <name evidence="8" type="ORF">NBEOAGPD_3649</name>
</gene>
<feature type="binding site" evidence="7">
    <location>
        <position position="138"/>
    </location>
    <ligand>
        <name>Zn(2+)</name>
        <dbReference type="ChEBI" id="CHEBI:29105"/>
        <note>catalytic</note>
    </ligand>
</feature>
<protein>
    <recommendedName>
        <fullName evidence="7">Endoribonuclease YbeY</fullName>
        <ecNumber evidence="7">3.1.-.-</ecNumber>
    </recommendedName>
</protein>
<dbReference type="SUPFAM" id="SSF55486">
    <property type="entry name" value="Metalloproteases ('zincins'), catalytic domain"/>
    <property type="match status" value="1"/>
</dbReference>
<keyword evidence="4 7" id="KW-0255">Endonuclease</keyword>
<keyword evidence="2 7" id="KW-0540">Nuclease</keyword>
<keyword evidence="5 7" id="KW-0378">Hydrolase</keyword>
<dbReference type="Gene3D" id="3.40.390.30">
    <property type="entry name" value="Metalloproteases ('zincins'), catalytic domain"/>
    <property type="match status" value="1"/>
</dbReference>
<dbReference type="EC" id="3.1.-.-" evidence="7"/>
<comment type="subcellular location">
    <subcellularLocation>
        <location evidence="7">Cytoplasm</location>
    </subcellularLocation>
</comment>
<keyword evidence="9" id="KW-1185">Reference proteome</keyword>
<dbReference type="InterPro" id="IPR023091">
    <property type="entry name" value="MetalPrtase_cat_dom_sf_prd"/>
</dbReference>
<dbReference type="InterPro" id="IPR002036">
    <property type="entry name" value="YbeY"/>
</dbReference>
<proteinExistence type="inferred from homology"/>
<evidence type="ECO:0000256" key="4">
    <source>
        <dbReference type="ARBA" id="ARBA00022759"/>
    </source>
</evidence>
<reference evidence="8" key="2">
    <citation type="submission" date="2021-08" db="EMBL/GenBank/DDBJ databases">
        <authorList>
            <person name="Tani A."/>
            <person name="Ola A."/>
            <person name="Ogura Y."/>
            <person name="Katsura K."/>
            <person name="Hayashi T."/>
        </authorList>
    </citation>
    <scope>NUCLEOTIDE SEQUENCE</scope>
    <source>
        <strain evidence="8">NBRC 103626</strain>
    </source>
</reference>
<evidence type="ECO:0000256" key="2">
    <source>
        <dbReference type="ARBA" id="ARBA00022722"/>
    </source>
</evidence>
<evidence type="ECO:0000256" key="7">
    <source>
        <dbReference type="HAMAP-Rule" id="MF_00009"/>
    </source>
</evidence>
<evidence type="ECO:0000313" key="9">
    <source>
        <dbReference type="Proteomes" id="UP001055108"/>
    </source>
</evidence>
<comment type="function">
    <text evidence="7">Single strand-specific metallo-endoribonuclease involved in late-stage 70S ribosome quality control and in maturation of the 3' terminus of the 16S rRNA.</text>
</comment>
<sequence>MPQTEIESGTEIDVAVEDARWAEALHDLDALVIRAVEAGIAAAPERLAGALEVSVLLADDAAVQELNRTWRGKDKPTNVLSFPAAPQPRHAGVATPLGDVVLAYDTVLRESAEQSKPFRDHLAHLLVHGTLHLLGQDHETGEAEADAMEALEIAALAGLGIPNPYAEERSDEPPDAPP</sequence>
<comment type="caution">
    <text evidence="8">The sequence shown here is derived from an EMBL/GenBank/DDBJ whole genome shotgun (WGS) entry which is preliminary data.</text>
</comment>
<evidence type="ECO:0000256" key="6">
    <source>
        <dbReference type="ARBA" id="ARBA00022833"/>
    </source>
</evidence>
<dbReference type="GO" id="GO:0006364">
    <property type="term" value="P:rRNA processing"/>
    <property type="evidence" value="ECO:0007669"/>
    <property type="project" value="UniProtKB-UniRule"/>
</dbReference>
<evidence type="ECO:0000256" key="3">
    <source>
        <dbReference type="ARBA" id="ARBA00022723"/>
    </source>
</evidence>
<feature type="binding site" evidence="7">
    <location>
        <position position="128"/>
    </location>
    <ligand>
        <name>Zn(2+)</name>
        <dbReference type="ChEBI" id="CHEBI:29105"/>
        <note>catalytic</note>
    </ligand>
</feature>
<keyword evidence="7" id="KW-0963">Cytoplasm</keyword>
<reference evidence="8" key="1">
    <citation type="journal article" date="2016" name="Front. Microbiol.">
        <title>Genome Sequence of the Piezophilic, Mesophilic Sulfate-Reducing Bacterium Desulfovibrio indicus J2T.</title>
        <authorList>
            <person name="Cao J."/>
            <person name="Maignien L."/>
            <person name="Shao Z."/>
            <person name="Alain K."/>
            <person name="Jebbar M."/>
        </authorList>
    </citation>
    <scope>NUCLEOTIDE SEQUENCE</scope>
    <source>
        <strain evidence="8">NBRC 103626</strain>
    </source>
</reference>
<dbReference type="AlphaFoldDB" id="A0AA37HRB9"/>
<keyword evidence="7" id="KW-0690">Ribosome biogenesis</keyword>
<dbReference type="HAMAP" id="MF_00009">
    <property type="entry name" value="Endoribonucl_YbeY"/>
    <property type="match status" value="1"/>
</dbReference>
<dbReference type="GO" id="GO:0004222">
    <property type="term" value="F:metalloendopeptidase activity"/>
    <property type="evidence" value="ECO:0007669"/>
    <property type="project" value="InterPro"/>
</dbReference>